<keyword evidence="2" id="KW-1003">Cell membrane</keyword>
<dbReference type="GO" id="GO:0006457">
    <property type="term" value="P:protein folding"/>
    <property type="evidence" value="ECO:0007669"/>
    <property type="project" value="InterPro"/>
</dbReference>
<evidence type="ECO:0000256" key="2">
    <source>
        <dbReference type="ARBA" id="ARBA00022475"/>
    </source>
</evidence>
<feature type="transmembrane region" description="Helical" evidence="6">
    <location>
        <begin position="150"/>
        <end position="168"/>
    </location>
</feature>
<evidence type="ECO:0000256" key="5">
    <source>
        <dbReference type="ARBA" id="ARBA00023136"/>
    </source>
</evidence>
<comment type="caution">
    <text evidence="7">The sequence shown here is derived from an EMBL/GenBank/DDBJ whole genome shotgun (WGS) entry which is preliminary data.</text>
</comment>
<gene>
    <name evidence="7" type="ORF">I7X39_00395</name>
</gene>
<feature type="transmembrane region" description="Helical" evidence="6">
    <location>
        <begin position="74"/>
        <end position="96"/>
    </location>
</feature>
<reference evidence="7" key="1">
    <citation type="submission" date="2020-12" db="EMBL/GenBank/DDBJ databases">
        <title>The genome sequence of Inhella sp. 1Y17.</title>
        <authorList>
            <person name="Liu Y."/>
        </authorList>
    </citation>
    <scope>NUCLEOTIDE SEQUENCE</scope>
    <source>
        <strain evidence="7">1Y17</strain>
    </source>
</reference>
<keyword evidence="5 6" id="KW-0472">Membrane</keyword>
<evidence type="ECO:0000256" key="6">
    <source>
        <dbReference type="SAM" id="Phobius"/>
    </source>
</evidence>
<dbReference type="InterPro" id="IPR003752">
    <property type="entry name" value="DiS_bond_form_DsbB/BdbC"/>
</dbReference>
<dbReference type="GO" id="GO:0015035">
    <property type="term" value="F:protein-disulfide reductase activity"/>
    <property type="evidence" value="ECO:0007669"/>
    <property type="project" value="InterPro"/>
</dbReference>
<feature type="transmembrane region" description="Helical" evidence="6">
    <location>
        <begin position="46"/>
        <end position="67"/>
    </location>
</feature>
<evidence type="ECO:0000256" key="3">
    <source>
        <dbReference type="ARBA" id="ARBA00022692"/>
    </source>
</evidence>
<dbReference type="SUPFAM" id="SSF158442">
    <property type="entry name" value="DsbB-like"/>
    <property type="match status" value="1"/>
</dbReference>
<comment type="subcellular location">
    <subcellularLocation>
        <location evidence="1">Cell membrane</location>
        <topology evidence="1">Multi-pass membrane protein</topology>
    </subcellularLocation>
</comment>
<keyword evidence="4 6" id="KW-1133">Transmembrane helix</keyword>
<dbReference type="Pfam" id="PF02600">
    <property type="entry name" value="DsbB"/>
    <property type="match status" value="1"/>
</dbReference>
<evidence type="ECO:0000256" key="4">
    <source>
        <dbReference type="ARBA" id="ARBA00022989"/>
    </source>
</evidence>
<protein>
    <submittedName>
        <fullName evidence="7">Disulfide bond formation protein B</fullName>
    </submittedName>
</protein>
<evidence type="ECO:0000313" key="8">
    <source>
        <dbReference type="Proteomes" id="UP000613266"/>
    </source>
</evidence>
<evidence type="ECO:0000313" key="7">
    <source>
        <dbReference type="EMBL" id="MBH9575351.1"/>
    </source>
</evidence>
<evidence type="ECO:0000256" key="1">
    <source>
        <dbReference type="ARBA" id="ARBA00004651"/>
    </source>
</evidence>
<dbReference type="GO" id="GO:0005886">
    <property type="term" value="C:plasma membrane"/>
    <property type="evidence" value="ECO:0007669"/>
    <property type="project" value="UniProtKB-SubCell"/>
</dbReference>
<dbReference type="InterPro" id="IPR050183">
    <property type="entry name" value="DsbB"/>
</dbReference>
<dbReference type="EMBL" id="JAEDAK010000001">
    <property type="protein sequence ID" value="MBH9575351.1"/>
    <property type="molecule type" value="Genomic_DNA"/>
</dbReference>
<dbReference type="AlphaFoldDB" id="A0A931IZ05"/>
<dbReference type="PANTHER" id="PTHR36570">
    <property type="entry name" value="DISULFIDE BOND FORMATION PROTEIN B"/>
    <property type="match status" value="1"/>
</dbReference>
<sequence>MAAVRWLNHHPRLLVLLGLACLAAVGGALVAQHVYGVKPCPWCILQRALFIVISAVCLLGGGLALLLRSPVRELAVRLVAVPLVLLSVSGLVAATYQHEVAAQSESCAMGAADRIIQFFDLEERFPAVFMITANCNEAGAYRLLGLPYEIWSGLLFALCLAIGLAWMLKRPTK</sequence>
<name>A0A931IZ05_9BURK</name>
<organism evidence="7 8">
    <name type="scientific">Inhella proteolytica</name>
    <dbReference type="NCBI Taxonomy" id="2795029"/>
    <lineage>
        <taxon>Bacteria</taxon>
        <taxon>Pseudomonadati</taxon>
        <taxon>Pseudomonadota</taxon>
        <taxon>Betaproteobacteria</taxon>
        <taxon>Burkholderiales</taxon>
        <taxon>Sphaerotilaceae</taxon>
        <taxon>Inhella</taxon>
    </lineage>
</organism>
<dbReference type="PANTHER" id="PTHR36570:SF3">
    <property type="entry name" value="DISULFIDE BOND FORMATION PROTEIN B"/>
    <property type="match status" value="1"/>
</dbReference>
<dbReference type="RefSeq" id="WP_198108976.1">
    <property type="nucleotide sequence ID" value="NZ_JAEDAK010000001.1"/>
</dbReference>
<dbReference type="InterPro" id="IPR023380">
    <property type="entry name" value="DsbB-like_sf"/>
</dbReference>
<accession>A0A931IZ05</accession>
<dbReference type="Proteomes" id="UP000613266">
    <property type="component" value="Unassembled WGS sequence"/>
</dbReference>
<keyword evidence="3 6" id="KW-0812">Transmembrane</keyword>
<keyword evidence="8" id="KW-1185">Reference proteome</keyword>
<proteinExistence type="predicted"/>
<dbReference type="Gene3D" id="1.20.1550.10">
    <property type="entry name" value="DsbB-like"/>
    <property type="match status" value="1"/>
</dbReference>